<dbReference type="Proteomes" id="UP000622475">
    <property type="component" value="Unassembled WGS sequence"/>
</dbReference>
<reference evidence="4" key="1">
    <citation type="submission" date="2020-10" db="EMBL/GenBank/DDBJ databases">
        <title>Mucilaginibacter mali sp. nov., isolated from rhizosphere soil of apple orchard.</title>
        <authorList>
            <person name="Lee J.-S."/>
            <person name="Kim H.S."/>
            <person name="Kim J.-S."/>
        </authorList>
    </citation>
    <scope>NUCLEOTIDE SEQUENCE</scope>
    <source>
        <strain evidence="4">KCTC 22746</strain>
    </source>
</reference>
<evidence type="ECO:0000313" key="4">
    <source>
        <dbReference type="EMBL" id="MBE9661651.1"/>
    </source>
</evidence>
<dbReference type="EMBL" id="JADFFL010000002">
    <property type="protein sequence ID" value="MBE9661651.1"/>
    <property type="molecule type" value="Genomic_DNA"/>
</dbReference>
<organism evidence="4 5">
    <name type="scientific">Mucilaginibacter myungsuensis</name>
    <dbReference type="NCBI Taxonomy" id="649104"/>
    <lineage>
        <taxon>Bacteria</taxon>
        <taxon>Pseudomonadati</taxon>
        <taxon>Bacteroidota</taxon>
        <taxon>Sphingobacteriia</taxon>
        <taxon>Sphingobacteriales</taxon>
        <taxon>Sphingobacteriaceae</taxon>
        <taxon>Mucilaginibacter</taxon>
    </lineage>
</organism>
<dbReference type="InterPro" id="IPR011006">
    <property type="entry name" value="CheY-like_superfamily"/>
</dbReference>
<dbReference type="SMART" id="SM00448">
    <property type="entry name" value="REC"/>
    <property type="match status" value="1"/>
</dbReference>
<dbReference type="Gene3D" id="3.40.50.2300">
    <property type="match status" value="1"/>
</dbReference>
<gene>
    <name evidence="4" type="ORF">IRJ16_07120</name>
</gene>
<name>A0A929L1R3_9SPHI</name>
<sequence>MKKILVLDDNQDILEMVTEVLSYEQFDVRGIGKAADLLTEAVDFKPELFLMDLRLADGNGGELCNKLKAHPTLGQIPVIIFTAYQNPGQDLRTIYGCDAVINKPFDLTELVQTVERLMVAN</sequence>
<proteinExistence type="predicted"/>
<dbReference type="AlphaFoldDB" id="A0A929L1R3"/>
<accession>A0A929L1R3</accession>
<protein>
    <submittedName>
        <fullName evidence="4">Response regulator</fullName>
    </submittedName>
</protein>
<dbReference type="SUPFAM" id="SSF52172">
    <property type="entry name" value="CheY-like"/>
    <property type="match status" value="1"/>
</dbReference>
<dbReference type="InterPro" id="IPR001789">
    <property type="entry name" value="Sig_transdc_resp-reg_receiver"/>
</dbReference>
<dbReference type="InterPro" id="IPR050595">
    <property type="entry name" value="Bact_response_regulator"/>
</dbReference>
<dbReference type="RefSeq" id="WP_194110831.1">
    <property type="nucleotide sequence ID" value="NZ_JADFFL010000002.1"/>
</dbReference>
<feature type="domain" description="Response regulatory" evidence="3">
    <location>
        <begin position="3"/>
        <end position="118"/>
    </location>
</feature>
<evidence type="ECO:0000259" key="3">
    <source>
        <dbReference type="PROSITE" id="PS50110"/>
    </source>
</evidence>
<dbReference type="Pfam" id="PF00072">
    <property type="entry name" value="Response_reg"/>
    <property type="match status" value="1"/>
</dbReference>
<feature type="modified residue" description="4-aspartylphosphate" evidence="2">
    <location>
        <position position="52"/>
    </location>
</feature>
<keyword evidence="1 2" id="KW-0597">Phosphoprotein</keyword>
<dbReference type="PANTHER" id="PTHR44591:SF3">
    <property type="entry name" value="RESPONSE REGULATORY DOMAIN-CONTAINING PROTEIN"/>
    <property type="match status" value="1"/>
</dbReference>
<evidence type="ECO:0000256" key="1">
    <source>
        <dbReference type="ARBA" id="ARBA00022553"/>
    </source>
</evidence>
<evidence type="ECO:0000256" key="2">
    <source>
        <dbReference type="PROSITE-ProRule" id="PRU00169"/>
    </source>
</evidence>
<evidence type="ECO:0000313" key="5">
    <source>
        <dbReference type="Proteomes" id="UP000622475"/>
    </source>
</evidence>
<dbReference type="PROSITE" id="PS50110">
    <property type="entry name" value="RESPONSE_REGULATORY"/>
    <property type="match status" value="1"/>
</dbReference>
<dbReference type="GO" id="GO:0000160">
    <property type="term" value="P:phosphorelay signal transduction system"/>
    <property type="evidence" value="ECO:0007669"/>
    <property type="project" value="InterPro"/>
</dbReference>
<dbReference type="PANTHER" id="PTHR44591">
    <property type="entry name" value="STRESS RESPONSE REGULATOR PROTEIN 1"/>
    <property type="match status" value="1"/>
</dbReference>
<comment type="caution">
    <text evidence="4">The sequence shown here is derived from an EMBL/GenBank/DDBJ whole genome shotgun (WGS) entry which is preliminary data.</text>
</comment>
<keyword evidence="5" id="KW-1185">Reference proteome</keyword>